<reference evidence="2" key="1">
    <citation type="submission" date="2017-03" db="EMBL/GenBank/DDBJ databases">
        <authorList>
            <person name="Herbold C."/>
        </authorList>
    </citation>
    <scope>NUCLEOTIDE SEQUENCE [LARGE SCALE GENOMIC DNA]</scope>
</reference>
<gene>
    <name evidence="1" type="ORF">NCS_10094</name>
</gene>
<dbReference type="Proteomes" id="UP000230607">
    <property type="component" value="Chromosome 1"/>
</dbReference>
<evidence type="ECO:0000313" key="2">
    <source>
        <dbReference type="Proteomes" id="UP000230607"/>
    </source>
</evidence>
<name>A0A2H1FC05_9ARCH</name>
<dbReference type="EMBL" id="LT841358">
    <property type="protein sequence ID" value="SMH70287.1"/>
    <property type="molecule type" value="Genomic_DNA"/>
</dbReference>
<protein>
    <submittedName>
        <fullName evidence="1">Uncharacterized protein</fullName>
    </submittedName>
</protein>
<dbReference type="AlphaFoldDB" id="A0A2H1FC05"/>
<organism evidence="1 2">
    <name type="scientific">Candidatus Nitrosotalea okcheonensis</name>
    <dbReference type="NCBI Taxonomy" id="1903276"/>
    <lineage>
        <taxon>Archaea</taxon>
        <taxon>Nitrososphaerota</taxon>
        <taxon>Nitrososphaeria</taxon>
        <taxon>Nitrosotaleales</taxon>
        <taxon>Nitrosotaleaceae</taxon>
        <taxon>Nitrosotalea</taxon>
    </lineage>
</organism>
<evidence type="ECO:0000313" key="1">
    <source>
        <dbReference type="EMBL" id="SMH70287.1"/>
    </source>
</evidence>
<sequence length="117" mass="13499">MIEKANDHFLEISLLCAFHKKTPLAGMVSHVAADFIYSGEEQYDYSEGIGIVLVCPIKKYRHTKGERLKRYPFFRSMKGQQIIRKRSAIVRMFVRTKDNFGISRVSVRGFGNVSSMY</sequence>
<keyword evidence="2" id="KW-1185">Reference proteome</keyword>
<proteinExistence type="predicted"/>
<accession>A0A2H1FC05</accession>